<organism evidence="4 5">
    <name type="scientific">Rhodopseudomonas palustris</name>
    <dbReference type="NCBI Taxonomy" id="1076"/>
    <lineage>
        <taxon>Bacteria</taxon>
        <taxon>Pseudomonadati</taxon>
        <taxon>Pseudomonadota</taxon>
        <taxon>Alphaproteobacteria</taxon>
        <taxon>Hyphomicrobiales</taxon>
        <taxon>Nitrobacteraceae</taxon>
        <taxon>Rhodopseudomonas</taxon>
    </lineage>
</organism>
<dbReference type="GO" id="GO:0016491">
    <property type="term" value="F:oxidoreductase activity"/>
    <property type="evidence" value="ECO:0007669"/>
    <property type="project" value="UniProtKB-KW"/>
</dbReference>
<sequence length="776" mass="82411">MNQPRGEQEQDPSRTTELIGQSVRRLEDDRFLRGHGRFLDDLDLPDVLHGVVLRSPHGHARLTGLDLEVVRAMPGVRLVLSYSDLREAGLSKVPLDIPPPGEPVPHAHCAEQPILADGFVRFVGDTVAFVVAETLVQARDAAEAIVADYDILPAIVDPTEALSDQVLAWSGSATNVVFDHHEGDADAVDAAFATADRVIELDVVSNRIDALPLETRACVGAFAGGDFTLYVSTQRVHILQRALADRVFKVGRERMRVVAPDTGGGFGQKNGLYPEYVLCLEAARRLGRAVKWVAERSEALQSDCHGRDNVFTIAAAVDAGARIRAIRATRLMNIGAYTAPRAIVPVLNGLTHLTGVYAIPAAHARVQGVLTNTACTSPFRGAGRPENVQCCERLIDVIARDYNLDPIDVRRRNLIALAAQPCVSPLGTTFERADFAAKLDDALACIDHAGFAARRKQARKRGRLRGLGVALYAEDLHGSHEPIPVHLRHRGGKLAVMVGSGSAGHGHETSFLQIASQCLGLPLARLAFVQSDTAQIPDGVGTAASWSLTLGGSSVHVASARAVEAAKSIAARLLDCGSSDVAFSDGLFRASVTNRVVGWSEIFEAEPEFAVSASFDGSGQGLPIGCHACEVEVDPDTGDVTIVAFGVAQDAGRIINPMLVTGQLHGGVAQGIGQAWSERIAYASDGQLMSGSLMDYGVARAADLPTIGTRLSQQWDDSNPLGVKGIGESAATGSSPAFVNAALDALAPLGVRHLDMPLTPEKVFAAIRTAEICMQK</sequence>
<dbReference type="Pfam" id="PF02738">
    <property type="entry name" value="MoCoBD_1"/>
    <property type="match status" value="1"/>
</dbReference>
<evidence type="ECO:0000256" key="2">
    <source>
        <dbReference type="ARBA" id="ARBA00023002"/>
    </source>
</evidence>
<dbReference type="RefSeq" id="WP_119858388.1">
    <property type="nucleotide sequence ID" value="NZ_QYYD01000023.1"/>
</dbReference>
<protein>
    <submittedName>
        <fullName evidence="4">Xanthine dehydrogenase family protein molybdopterin-binding subunit</fullName>
    </submittedName>
</protein>
<evidence type="ECO:0000313" key="5">
    <source>
        <dbReference type="Proteomes" id="UP000285523"/>
    </source>
</evidence>
<proteinExistence type="predicted"/>
<dbReference type="InterPro" id="IPR008274">
    <property type="entry name" value="AldOxase/xan_DH_MoCoBD1"/>
</dbReference>
<dbReference type="Proteomes" id="UP000285523">
    <property type="component" value="Unassembled WGS sequence"/>
</dbReference>
<dbReference type="InterPro" id="IPR016208">
    <property type="entry name" value="Ald_Oxase/xanthine_DH-like"/>
</dbReference>
<dbReference type="EMBL" id="QYYD01000023">
    <property type="protein sequence ID" value="RJF69502.1"/>
    <property type="molecule type" value="Genomic_DNA"/>
</dbReference>
<dbReference type="SUPFAM" id="SSF54665">
    <property type="entry name" value="CO dehydrogenase molybdoprotein N-domain-like"/>
    <property type="match status" value="1"/>
</dbReference>
<keyword evidence="1" id="KW-0500">Molybdenum</keyword>
<accession>A0A418V0X8</accession>
<dbReference type="AlphaFoldDB" id="A0A418V0X8"/>
<evidence type="ECO:0000259" key="3">
    <source>
        <dbReference type="SMART" id="SM01008"/>
    </source>
</evidence>
<dbReference type="Gene3D" id="3.90.1170.50">
    <property type="entry name" value="Aldehyde oxidase/xanthine dehydrogenase, a/b hammerhead"/>
    <property type="match status" value="1"/>
</dbReference>
<gene>
    <name evidence="4" type="ORF">D4Q52_20300</name>
</gene>
<dbReference type="Pfam" id="PF20256">
    <property type="entry name" value="MoCoBD_2"/>
    <property type="match status" value="1"/>
</dbReference>
<dbReference type="Gene3D" id="3.30.365.10">
    <property type="entry name" value="Aldehyde oxidase/xanthine dehydrogenase, molybdopterin binding domain"/>
    <property type="match status" value="4"/>
</dbReference>
<dbReference type="Pfam" id="PF01315">
    <property type="entry name" value="Ald_Xan_dh_C"/>
    <property type="match status" value="1"/>
</dbReference>
<dbReference type="SMART" id="SM01008">
    <property type="entry name" value="Ald_Xan_dh_C"/>
    <property type="match status" value="1"/>
</dbReference>
<dbReference type="InterPro" id="IPR037165">
    <property type="entry name" value="AldOxase/xan_DH_Mopterin-bd_sf"/>
</dbReference>
<evidence type="ECO:0000256" key="1">
    <source>
        <dbReference type="ARBA" id="ARBA00022505"/>
    </source>
</evidence>
<name>A0A418V0X8_RHOPL</name>
<dbReference type="InterPro" id="IPR036856">
    <property type="entry name" value="Ald_Oxase/Xan_DH_a/b_sf"/>
</dbReference>
<dbReference type="PANTHER" id="PTHR11908:SF132">
    <property type="entry name" value="ALDEHYDE OXIDASE 1-RELATED"/>
    <property type="match status" value="1"/>
</dbReference>
<reference evidence="4 5" key="1">
    <citation type="submission" date="2018-09" db="EMBL/GenBank/DDBJ databases">
        <title>Draft genome sequence of Rhodopseudomonas palustris 2.1.18.</title>
        <authorList>
            <person name="Robertson S.L."/>
            <person name="Meyer T.E."/>
            <person name="Kyndt J.A."/>
        </authorList>
    </citation>
    <scope>NUCLEOTIDE SEQUENCE [LARGE SCALE GENOMIC DNA]</scope>
    <source>
        <strain evidence="4 5">2.1.18</strain>
    </source>
</reference>
<dbReference type="SUPFAM" id="SSF56003">
    <property type="entry name" value="Molybdenum cofactor-binding domain"/>
    <property type="match status" value="1"/>
</dbReference>
<dbReference type="PANTHER" id="PTHR11908">
    <property type="entry name" value="XANTHINE DEHYDROGENASE"/>
    <property type="match status" value="1"/>
</dbReference>
<evidence type="ECO:0000313" key="4">
    <source>
        <dbReference type="EMBL" id="RJF69502.1"/>
    </source>
</evidence>
<dbReference type="InterPro" id="IPR000674">
    <property type="entry name" value="Ald_Oxase/Xan_DH_a/b"/>
</dbReference>
<comment type="caution">
    <text evidence="4">The sequence shown here is derived from an EMBL/GenBank/DDBJ whole genome shotgun (WGS) entry which is preliminary data.</text>
</comment>
<dbReference type="InterPro" id="IPR046867">
    <property type="entry name" value="AldOxase/xan_DH_MoCoBD2"/>
</dbReference>
<dbReference type="GO" id="GO:0005506">
    <property type="term" value="F:iron ion binding"/>
    <property type="evidence" value="ECO:0007669"/>
    <property type="project" value="InterPro"/>
</dbReference>
<keyword evidence="2" id="KW-0560">Oxidoreductase</keyword>
<dbReference type="OrthoDB" id="9758509at2"/>
<feature type="domain" description="Aldehyde oxidase/xanthine dehydrogenase a/b hammerhead" evidence="3">
    <location>
        <begin position="33"/>
        <end position="153"/>
    </location>
</feature>